<comment type="caution">
    <text evidence="1">The sequence shown here is derived from an EMBL/GenBank/DDBJ whole genome shotgun (WGS) entry which is preliminary data.</text>
</comment>
<name>A0A1R2BF11_9CILI</name>
<keyword evidence="2" id="KW-1185">Reference proteome</keyword>
<dbReference type="AlphaFoldDB" id="A0A1R2BF11"/>
<dbReference type="Proteomes" id="UP000187209">
    <property type="component" value="Unassembled WGS sequence"/>
</dbReference>
<sequence>MQIMLKSQDSKANHEIIDKEIPFRSNFLESRRRKLLKTAEKQVLRRKSKRFSSTLADDIANAYKISLSPIHRIGFLSRMPTLQANSHKLPILSHDSIKDPTKLPEISTPKESKTKNILEIKSKENKLEELINDFIDKRQYSVRNSLPGPSNHIIEAEKTENFHYEKNLNEFRGNELKAYRDDIKKNLVIEKIRQKNHQRYKKKMHSVF</sequence>
<dbReference type="EMBL" id="MPUH01000695">
    <property type="protein sequence ID" value="OMJ75366.1"/>
    <property type="molecule type" value="Genomic_DNA"/>
</dbReference>
<gene>
    <name evidence="1" type="ORF">SteCoe_25522</name>
</gene>
<evidence type="ECO:0000313" key="1">
    <source>
        <dbReference type="EMBL" id="OMJ75366.1"/>
    </source>
</evidence>
<proteinExistence type="predicted"/>
<protein>
    <submittedName>
        <fullName evidence="1">Uncharacterized protein</fullName>
    </submittedName>
</protein>
<accession>A0A1R2BF11</accession>
<evidence type="ECO:0000313" key="2">
    <source>
        <dbReference type="Proteomes" id="UP000187209"/>
    </source>
</evidence>
<organism evidence="1 2">
    <name type="scientific">Stentor coeruleus</name>
    <dbReference type="NCBI Taxonomy" id="5963"/>
    <lineage>
        <taxon>Eukaryota</taxon>
        <taxon>Sar</taxon>
        <taxon>Alveolata</taxon>
        <taxon>Ciliophora</taxon>
        <taxon>Postciliodesmatophora</taxon>
        <taxon>Heterotrichea</taxon>
        <taxon>Heterotrichida</taxon>
        <taxon>Stentoridae</taxon>
        <taxon>Stentor</taxon>
    </lineage>
</organism>
<reference evidence="1 2" key="1">
    <citation type="submission" date="2016-11" db="EMBL/GenBank/DDBJ databases">
        <title>The macronuclear genome of Stentor coeruleus: a giant cell with tiny introns.</title>
        <authorList>
            <person name="Slabodnick M."/>
            <person name="Ruby J.G."/>
            <person name="Reiff S.B."/>
            <person name="Swart E.C."/>
            <person name="Gosai S."/>
            <person name="Prabakaran S."/>
            <person name="Witkowska E."/>
            <person name="Larue G.E."/>
            <person name="Fisher S."/>
            <person name="Freeman R.M."/>
            <person name="Gunawardena J."/>
            <person name="Chu W."/>
            <person name="Stover N.A."/>
            <person name="Gregory B.D."/>
            <person name="Nowacki M."/>
            <person name="Derisi J."/>
            <person name="Roy S.W."/>
            <person name="Marshall W.F."/>
            <person name="Sood P."/>
        </authorList>
    </citation>
    <scope>NUCLEOTIDE SEQUENCE [LARGE SCALE GENOMIC DNA]</scope>
    <source>
        <strain evidence="1">WM001</strain>
    </source>
</reference>